<name>A0AAV2PRH5_MEGNR</name>
<evidence type="ECO:0000259" key="2">
    <source>
        <dbReference type="Pfam" id="PF07859"/>
    </source>
</evidence>
<dbReference type="PANTHER" id="PTHR23025">
    <property type="entry name" value="TRIACYLGLYCEROL LIPASE"/>
    <property type="match status" value="1"/>
</dbReference>
<gene>
    <name evidence="3" type="ORF">MNOR_LOCUS3457</name>
</gene>
<dbReference type="InterPro" id="IPR029058">
    <property type="entry name" value="AB_hydrolase_fold"/>
</dbReference>
<evidence type="ECO:0000259" key="1">
    <source>
        <dbReference type="Pfam" id="PF06350"/>
    </source>
</evidence>
<dbReference type="PANTHER" id="PTHR23025:SF3">
    <property type="entry name" value="HORMONE-SENSITIVE LIPASE"/>
    <property type="match status" value="1"/>
</dbReference>
<proteinExistence type="predicted"/>
<evidence type="ECO:0008006" key="5">
    <source>
        <dbReference type="Google" id="ProtNLM"/>
    </source>
</evidence>
<dbReference type="Proteomes" id="UP001497623">
    <property type="component" value="Unassembled WGS sequence"/>
</dbReference>
<protein>
    <recommendedName>
        <fullName evidence="5">Hormone-sensitive lipase</fullName>
    </recommendedName>
</protein>
<organism evidence="3 4">
    <name type="scientific">Meganyctiphanes norvegica</name>
    <name type="common">Northern krill</name>
    <name type="synonym">Thysanopoda norvegica</name>
    <dbReference type="NCBI Taxonomy" id="48144"/>
    <lineage>
        <taxon>Eukaryota</taxon>
        <taxon>Metazoa</taxon>
        <taxon>Ecdysozoa</taxon>
        <taxon>Arthropoda</taxon>
        <taxon>Crustacea</taxon>
        <taxon>Multicrustacea</taxon>
        <taxon>Malacostraca</taxon>
        <taxon>Eumalacostraca</taxon>
        <taxon>Eucarida</taxon>
        <taxon>Euphausiacea</taxon>
        <taxon>Euphausiidae</taxon>
        <taxon>Meganyctiphanes</taxon>
    </lineage>
</organism>
<accession>A0AAV2PRH5</accession>
<evidence type="ECO:0000313" key="3">
    <source>
        <dbReference type="EMBL" id="CAL4063557.1"/>
    </source>
</evidence>
<evidence type="ECO:0000313" key="4">
    <source>
        <dbReference type="Proteomes" id="UP001497623"/>
    </source>
</evidence>
<dbReference type="GO" id="GO:0005829">
    <property type="term" value="C:cytosol"/>
    <property type="evidence" value="ECO:0007669"/>
    <property type="project" value="TreeGrafter"/>
</dbReference>
<dbReference type="GO" id="GO:0004771">
    <property type="term" value="F:sterol ester esterase activity"/>
    <property type="evidence" value="ECO:0007669"/>
    <property type="project" value="TreeGrafter"/>
</dbReference>
<dbReference type="AlphaFoldDB" id="A0AAV2PRH5"/>
<dbReference type="Pfam" id="PF06350">
    <property type="entry name" value="HSL_N"/>
    <property type="match status" value="1"/>
</dbReference>
<reference evidence="3 4" key="1">
    <citation type="submission" date="2024-05" db="EMBL/GenBank/DDBJ databases">
        <authorList>
            <person name="Wallberg A."/>
        </authorList>
    </citation>
    <scope>NUCLEOTIDE SEQUENCE [LARGE SCALE GENOMIC DNA]</scope>
</reference>
<dbReference type="InterPro" id="IPR013094">
    <property type="entry name" value="AB_hydrolase_3"/>
</dbReference>
<dbReference type="SUPFAM" id="SSF53474">
    <property type="entry name" value="alpha/beta-Hydrolases"/>
    <property type="match status" value="1"/>
</dbReference>
<sequence>QIKQPSFWHGIALETFLNDALEYVQHDTTIQGRRLHQALTLLKAAFEKLNKQYIVLVKDIHLYDFNADTPGNGFRSFVNIAGEVKIAVSQLCQQIVSHLTCCSTKQCKKDHFSQEVEVWVQAIESLSSILEYVNTKLLSCCHDGYLYPAEIALFPEDINNADCDYPRPDPDELLAMISTLDLTPFYGKRLGFHFPPSLRNMLSKLNFVMASFSHMFYSTGGKISRSGQFMSNAYRYRSNLEVRSQRIVDVIDNCTVDFVKSFWSFGEVGIMKKVPALLGKSLSVNVPIIVPCEEMTATRLDDGSTLVIPVPHSHLPPAPIKCHLLSKHAREEMVNSFCCKRKCLPKSDHLLIHFHGGGFVTQSTNAQEPFLREWAHALEVPILSCDYTLSPEAKYPRPLEEALTVYCWALNNLNLLGTNANTIVLTGDSAGGNMITGLTIKCIELGIRPPDGLYLAYTPFIFDLMPAPARLLAVMDPMLPFAFALRCLKAYAGDRMKKSTENSSPIPTPPVENYSKRPKFCSIPLGTTPLHYGGEQSLKDEFSTVVIEDDHYLSALKCPKHILSKFPSTAIMTVEYDFCLDDNVTMGKKLKSVGVDVTVDILNKLPHGFMNLCLVSKEAMDGVKSSIERLKDLFGITN</sequence>
<keyword evidence="4" id="KW-1185">Reference proteome</keyword>
<feature type="domain" description="Alpha/beta hydrolase fold-3" evidence="2">
    <location>
        <begin position="351"/>
        <end position="492"/>
    </location>
</feature>
<dbReference type="InterPro" id="IPR010468">
    <property type="entry name" value="HSL_N"/>
</dbReference>
<feature type="non-terminal residue" evidence="3">
    <location>
        <position position="1"/>
    </location>
</feature>
<feature type="domain" description="Alpha/beta hydrolase fold-3" evidence="2">
    <location>
        <begin position="549"/>
        <end position="610"/>
    </location>
</feature>
<dbReference type="Gene3D" id="3.40.50.1820">
    <property type="entry name" value="alpha/beta hydrolase"/>
    <property type="match status" value="1"/>
</dbReference>
<dbReference type="GO" id="GO:0004806">
    <property type="term" value="F:triacylglycerol lipase activity"/>
    <property type="evidence" value="ECO:0007669"/>
    <property type="project" value="TreeGrafter"/>
</dbReference>
<feature type="domain" description="Hormone-sensitive lipase N-terminal" evidence="1">
    <location>
        <begin position="13"/>
        <end position="333"/>
    </location>
</feature>
<comment type="caution">
    <text evidence="3">The sequence shown here is derived from an EMBL/GenBank/DDBJ whole genome shotgun (WGS) entry which is preliminary data.</text>
</comment>
<dbReference type="GO" id="GO:0019433">
    <property type="term" value="P:triglyceride catabolic process"/>
    <property type="evidence" value="ECO:0007669"/>
    <property type="project" value="TreeGrafter"/>
</dbReference>
<dbReference type="Pfam" id="PF07859">
    <property type="entry name" value="Abhydrolase_3"/>
    <property type="match status" value="2"/>
</dbReference>
<dbReference type="EMBL" id="CAXKWB010001177">
    <property type="protein sequence ID" value="CAL4063557.1"/>
    <property type="molecule type" value="Genomic_DNA"/>
</dbReference>
<dbReference type="GO" id="GO:0008203">
    <property type="term" value="P:cholesterol metabolic process"/>
    <property type="evidence" value="ECO:0007669"/>
    <property type="project" value="InterPro"/>
</dbReference>